<protein>
    <submittedName>
        <fullName evidence="2">DUF3267 domain-containing protein</fullName>
    </submittedName>
</protein>
<keyword evidence="1" id="KW-1133">Transmembrane helix</keyword>
<accession>A0A6M1SRL5</accession>
<comment type="caution">
    <text evidence="2">The sequence shown here is derived from an EMBL/GenBank/DDBJ whole genome shotgun (WGS) entry which is preliminary data.</text>
</comment>
<dbReference type="AlphaFoldDB" id="A0A6M1SRL5"/>
<feature type="transmembrane region" description="Helical" evidence="1">
    <location>
        <begin position="53"/>
        <end position="71"/>
    </location>
</feature>
<organism evidence="2 3">
    <name type="scientific">Halalkalibaculum roseum</name>
    <dbReference type="NCBI Taxonomy" id="2709311"/>
    <lineage>
        <taxon>Bacteria</taxon>
        <taxon>Pseudomonadati</taxon>
        <taxon>Balneolota</taxon>
        <taxon>Balneolia</taxon>
        <taxon>Balneolales</taxon>
        <taxon>Balneolaceae</taxon>
        <taxon>Halalkalibaculum</taxon>
    </lineage>
</organism>
<dbReference type="Proteomes" id="UP000473278">
    <property type="component" value="Unassembled WGS sequence"/>
</dbReference>
<evidence type="ECO:0000313" key="3">
    <source>
        <dbReference type="Proteomes" id="UP000473278"/>
    </source>
</evidence>
<feature type="transmembrane region" description="Helical" evidence="1">
    <location>
        <begin position="113"/>
        <end position="133"/>
    </location>
</feature>
<gene>
    <name evidence="2" type="ORF">G3570_13915</name>
</gene>
<evidence type="ECO:0000256" key="1">
    <source>
        <dbReference type="SAM" id="Phobius"/>
    </source>
</evidence>
<dbReference type="EMBL" id="JAALLT010000004">
    <property type="protein sequence ID" value="NGP77739.1"/>
    <property type="molecule type" value="Genomic_DNA"/>
</dbReference>
<feature type="transmembrane region" description="Helical" evidence="1">
    <location>
        <begin position="20"/>
        <end position="41"/>
    </location>
</feature>
<dbReference type="Pfam" id="PF11667">
    <property type="entry name" value="DUF3267"/>
    <property type="match status" value="1"/>
</dbReference>
<dbReference type="InterPro" id="IPR021683">
    <property type="entry name" value="DUF3267"/>
</dbReference>
<name>A0A6M1SRL5_9BACT</name>
<proteinExistence type="predicted"/>
<keyword evidence="1" id="KW-0812">Transmembrane</keyword>
<evidence type="ECO:0000313" key="2">
    <source>
        <dbReference type="EMBL" id="NGP77739.1"/>
    </source>
</evidence>
<dbReference type="RefSeq" id="WP_165143390.1">
    <property type="nucleotide sequence ID" value="NZ_JAALLT010000004.1"/>
</dbReference>
<reference evidence="2 3" key="1">
    <citation type="submission" date="2020-02" db="EMBL/GenBank/DDBJ databases">
        <title>Balneolaceae bacterium YR4-1, complete genome.</title>
        <authorList>
            <person name="Li Y."/>
            <person name="Wu S."/>
        </authorList>
    </citation>
    <scope>NUCLEOTIDE SEQUENCE [LARGE SCALE GENOMIC DNA]</scope>
    <source>
        <strain evidence="2 3">YR4-1</strain>
    </source>
</reference>
<keyword evidence="1" id="KW-0472">Membrane</keyword>
<sequence length="183" mass="20763">MSQKGDQYSLSIIEANWKSLLIVVPLAVLIVYTYSLVWGWGKTSSDLLVMYRHYGFALLLLVTGTFLHELLHGVTWMKMGGLDWDDIKYGFKLRVVTPYAHCKKPIAADAYRWGILSPGILLGMLPFTVSLLLGNAWLFIFGFIFTLAAGGDFLMFWIIRDIPADRFVEDHPERVGCRVVTQN</sequence>
<feature type="transmembrane region" description="Helical" evidence="1">
    <location>
        <begin position="139"/>
        <end position="159"/>
    </location>
</feature>
<keyword evidence="3" id="KW-1185">Reference proteome</keyword>